<dbReference type="InterPro" id="IPR043128">
    <property type="entry name" value="Rev_trsase/Diguanyl_cyclase"/>
</dbReference>
<accession>A0AAW0WYC3</accession>
<dbReference type="SUPFAM" id="SSF56672">
    <property type="entry name" value="DNA/RNA polymerases"/>
    <property type="match status" value="1"/>
</dbReference>
<dbReference type="Proteomes" id="UP001445076">
    <property type="component" value="Unassembled WGS sequence"/>
</dbReference>
<dbReference type="PANTHER" id="PTHR24559:SF444">
    <property type="entry name" value="REVERSE TRANSCRIPTASE DOMAIN-CONTAINING PROTEIN"/>
    <property type="match status" value="1"/>
</dbReference>
<dbReference type="InterPro" id="IPR000477">
    <property type="entry name" value="RT_dom"/>
</dbReference>
<dbReference type="AlphaFoldDB" id="A0AAW0WYC3"/>
<dbReference type="CDD" id="cd01647">
    <property type="entry name" value="RT_LTR"/>
    <property type="match status" value="1"/>
</dbReference>
<dbReference type="PANTHER" id="PTHR24559">
    <property type="entry name" value="TRANSPOSON TY3-I GAG-POL POLYPROTEIN"/>
    <property type="match status" value="1"/>
</dbReference>
<keyword evidence="3" id="KW-1185">Reference proteome</keyword>
<dbReference type="Pfam" id="PF00078">
    <property type="entry name" value="RVT_1"/>
    <property type="match status" value="1"/>
</dbReference>
<comment type="caution">
    <text evidence="2">The sequence shown here is derived from an EMBL/GenBank/DDBJ whole genome shotgun (WGS) entry which is preliminary data.</text>
</comment>
<dbReference type="InterPro" id="IPR053134">
    <property type="entry name" value="RNA-dir_DNA_polymerase"/>
</dbReference>
<organism evidence="2 3">
    <name type="scientific">Cherax quadricarinatus</name>
    <name type="common">Australian red claw crayfish</name>
    <dbReference type="NCBI Taxonomy" id="27406"/>
    <lineage>
        <taxon>Eukaryota</taxon>
        <taxon>Metazoa</taxon>
        <taxon>Ecdysozoa</taxon>
        <taxon>Arthropoda</taxon>
        <taxon>Crustacea</taxon>
        <taxon>Multicrustacea</taxon>
        <taxon>Malacostraca</taxon>
        <taxon>Eumalacostraca</taxon>
        <taxon>Eucarida</taxon>
        <taxon>Decapoda</taxon>
        <taxon>Pleocyemata</taxon>
        <taxon>Astacidea</taxon>
        <taxon>Parastacoidea</taxon>
        <taxon>Parastacidae</taxon>
        <taxon>Cherax</taxon>
    </lineage>
</organism>
<evidence type="ECO:0000313" key="2">
    <source>
        <dbReference type="EMBL" id="KAK8735950.1"/>
    </source>
</evidence>
<dbReference type="Gene3D" id="3.30.70.270">
    <property type="match status" value="1"/>
</dbReference>
<name>A0AAW0WYC3_CHEQU</name>
<evidence type="ECO:0000313" key="3">
    <source>
        <dbReference type="Proteomes" id="UP001445076"/>
    </source>
</evidence>
<feature type="domain" description="Reverse transcriptase" evidence="1">
    <location>
        <begin position="10"/>
        <end position="136"/>
    </location>
</feature>
<dbReference type="InterPro" id="IPR043502">
    <property type="entry name" value="DNA/RNA_pol_sf"/>
</dbReference>
<gene>
    <name evidence="2" type="ORF">OTU49_005135</name>
</gene>
<sequence>MPWASPCLLVPKPDGTVQLCTDYRKVNAITKPNDFPLPRTDDLIDAGAGATFVTRLDLLRGYYQVPLTPWAKEISGFVKNGLFTNKVMPFGLCNAASMFQRIMNILVQPLEGVEAYLDDLVVFSDDWKSHVERLEEL</sequence>
<proteinExistence type="predicted"/>
<protein>
    <recommendedName>
        <fullName evidence="1">Reverse transcriptase domain-containing protein</fullName>
    </recommendedName>
</protein>
<evidence type="ECO:0000259" key="1">
    <source>
        <dbReference type="Pfam" id="PF00078"/>
    </source>
</evidence>
<dbReference type="EMBL" id="JARKIK010000045">
    <property type="protein sequence ID" value="KAK8735950.1"/>
    <property type="molecule type" value="Genomic_DNA"/>
</dbReference>
<reference evidence="2 3" key="1">
    <citation type="journal article" date="2024" name="BMC Genomics">
        <title>Genome assembly of redclaw crayfish (Cherax quadricarinatus) provides insights into its immune adaptation and hypoxia tolerance.</title>
        <authorList>
            <person name="Liu Z."/>
            <person name="Zheng J."/>
            <person name="Li H."/>
            <person name="Fang K."/>
            <person name="Wang S."/>
            <person name="He J."/>
            <person name="Zhou D."/>
            <person name="Weng S."/>
            <person name="Chi M."/>
            <person name="Gu Z."/>
            <person name="He J."/>
            <person name="Li F."/>
            <person name="Wang M."/>
        </authorList>
    </citation>
    <scope>NUCLEOTIDE SEQUENCE [LARGE SCALE GENOMIC DNA]</scope>
    <source>
        <strain evidence="2">ZL_2023a</strain>
    </source>
</reference>
<dbReference type="GO" id="GO:0071897">
    <property type="term" value="P:DNA biosynthetic process"/>
    <property type="evidence" value="ECO:0007669"/>
    <property type="project" value="UniProtKB-ARBA"/>
</dbReference>